<dbReference type="KEGG" id="tpr:Tpau_2914"/>
<dbReference type="EMBL" id="CP001966">
    <property type="protein sequence ID" value="ADG79512.1"/>
    <property type="molecule type" value="Genomic_DNA"/>
</dbReference>
<keyword evidence="3" id="KW-1185">Reference proteome</keyword>
<feature type="domain" description="DUF4333" evidence="1">
    <location>
        <begin position="25"/>
        <end position="98"/>
    </location>
</feature>
<reference evidence="2 3" key="2">
    <citation type="journal article" date="2011" name="Stand. Genomic Sci.">
        <title>Complete genome sequence of Tsukamurella paurometabola type strain (no. 33).</title>
        <authorList>
            <person name="Munk A.C."/>
            <person name="Lapidus A."/>
            <person name="Lucas S."/>
            <person name="Nolan M."/>
            <person name="Tice H."/>
            <person name="Cheng J.F."/>
            <person name="Del Rio T.G."/>
            <person name="Goodwin L."/>
            <person name="Pitluck S."/>
            <person name="Liolios K."/>
            <person name="Huntemann M."/>
            <person name="Ivanova N."/>
            <person name="Mavromatis K."/>
            <person name="Mikhailova N."/>
            <person name="Pati A."/>
            <person name="Chen A."/>
            <person name="Palaniappan K."/>
            <person name="Tapia R."/>
            <person name="Han C."/>
            <person name="Land M."/>
            <person name="Hauser L."/>
            <person name="Chang Y.J."/>
            <person name="Jeffries C.D."/>
            <person name="Brettin T."/>
            <person name="Yasawong M."/>
            <person name="Brambilla E.M."/>
            <person name="Rohde M."/>
            <person name="Sikorski J."/>
            <person name="Goker M."/>
            <person name="Detter J.C."/>
            <person name="Woyke T."/>
            <person name="Bristow J."/>
            <person name="Eisen J.A."/>
            <person name="Markowitz V."/>
            <person name="Hugenholtz P."/>
            <person name="Kyrpides N.C."/>
            <person name="Klenk H.P."/>
        </authorList>
    </citation>
    <scope>NUCLEOTIDE SEQUENCE [LARGE SCALE GENOMIC DNA]</scope>
    <source>
        <strain evidence="3">ATCC 8368 / DSM 20162 / CCUG 35730 / CIP 100753 / JCM 10117 / KCTC 9821 / NBRC 16120 / NCIMB 702349 / NCTC 13040</strain>
    </source>
</reference>
<gene>
    <name evidence="2" type="ordered locus">Tpau_2914</name>
</gene>
<dbReference type="InterPro" id="IPR025637">
    <property type="entry name" value="DUF4333"/>
</dbReference>
<proteinExistence type="predicted"/>
<name>D5UU09_TSUPD</name>
<dbReference type="STRING" id="521096.Tpau_2914"/>
<organism evidence="2 3">
    <name type="scientific">Tsukamurella paurometabola (strain ATCC 8368 / DSM 20162 / CCUG 35730 / CIP 100753 / JCM 10117 / KCTC 9821 / NBRC 16120 / NCIMB 702349 / NCTC 13040)</name>
    <name type="common">Corynebacterium paurometabolum</name>
    <dbReference type="NCBI Taxonomy" id="521096"/>
    <lineage>
        <taxon>Bacteria</taxon>
        <taxon>Bacillati</taxon>
        <taxon>Actinomycetota</taxon>
        <taxon>Actinomycetes</taxon>
        <taxon>Mycobacteriales</taxon>
        <taxon>Tsukamurellaceae</taxon>
        <taxon>Tsukamurella</taxon>
    </lineage>
</organism>
<sequence>MCPLWLIFMKAKFVGVMVLTAVPLLASCSLLGTTLDYSKAESEIAKSLNEAYGADGVKVDSVACDQAGKRPKPGSTFLCKAEIGAATVPVEVTVKDEDMNIAYKPTKKLYDLAKVGPTLQPDVQKQVKVPVTISCGTGMKAAAPGETFPCELTDGTGEKAGLNYKVGPMDGADSWAPRQD</sequence>
<dbReference type="Pfam" id="PF14230">
    <property type="entry name" value="DUF4333"/>
    <property type="match status" value="1"/>
</dbReference>
<dbReference type="HOGENOM" id="CLU_1494701_0_0_11"/>
<accession>D5UU09</accession>
<evidence type="ECO:0000313" key="2">
    <source>
        <dbReference type="EMBL" id="ADG79512.1"/>
    </source>
</evidence>
<dbReference type="AlphaFoldDB" id="D5UU09"/>
<evidence type="ECO:0000259" key="1">
    <source>
        <dbReference type="Pfam" id="PF14230"/>
    </source>
</evidence>
<dbReference type="Proteomes" id="UP000001213">
    <property type="component" value="Chromosome"/>
</dbReference>
<reference evidence="3" key="1">
    <citation type="submission" date="2010-03" db="EMBL/GenBank/DDBJ databases">
        <title>The complete chromosome of Tsukamurella paurometabola DSM 20162.</title>
        <authorList>
            <consortium name="US DOE Joint Genome Institute (JGI-PGF)"/>
            <person name="Lucas S."/>
            <person name="Copeland A."/>
            <person name="Lapidus A."/>
            <person name="Glavina del Rio T."/>
            <person name="Dalin E."/>
            <person name="Tice H."/>
            <person name="Bruce D."/>
            <person name="Goodwin L."/>
            <person name="Pitluck S."/>
            <person name="Kyrpides N."/>
            <person name="Mavromatis K."/>
            <person name="Ivanova N."/>
            <person name="Mikhailova N."/>
            <person name="Munk A.C."/>
            <person name="Brettin T."/>
            <person name="Detter J.C."/>
            <person name="Tapia R."/>
            <person name="Han C."/>
            <person name="Larimer F."/>
            <person name="Land M."/>
            <person name="Hauser L."/>
            <person name="Markowitz V."/>
            <person name="Cheng J.-F."/>
            <person name="Hugenholtz P."/>
            <person name="Woyke T."/>
            <person name="Wu D."/>
            <person name="Jando M."/>
            <person name="Brambilla E."/>
            <person name="Klenk H.-P."/>
            <person name="Eisen J.A."/>
        </authorList>
    </citation>
    <scope>NUCLEOTIDE SEQUENCE [LARGE SCALE GENOMIC DNA]</scope>
    <source>
        <strain evidence="3">ATCC 8368 / DSM 20162 / CCUG 35730 / CIP 100753 / JCM 10117 / KCTC 9821 / NBRC 16120 / NCIMB 702349 / NCTC 13040</strain>
    </source>
</reference>
<protein>
    <recommendedName>
        <fullName evidence="1">DUF4333 domain-containing protein</fullName>
    </recommendedName>
</protein>
<dbReference type="eggNOG" id="ENOG5030M9P">
    <property type="taxonomic scope" value="Bacteria"/>
</dbReference>
<evidence type="ECO:0000313" key="3">
    <source>
        <dbReference type="Proteomes" id="UP000001213"/>
    </source>
</evidence>